<name>A0A5C4JA67_9ACTN</name>
<comment type="caution">
    <text evidence="1">The sequence shown here is derived from an EMBL/GenBank/DDBJ whole genome shotgun (WGS) entry which is preliminary data.</text>
</comment>
<dbReference type="PANTHER" id="PTHR38847:SF1">
    <property type="entry name" value="PSEUDOURIDINE SYNTHASE RSUA_RLUA-LIKE DOMAIN-CONTAINING PROTEIN"/>
    <property type="match status" value="1"/>
</dbReference>
<proteinExistence type="predicted"/>
<dbReference type="PANTHER" id="PTHR38847">
    <property type="match status" value="1"/>
</dbReference>
<dbReference type="Pfam" id="PF14273">
    <property type="entry name" value="DUF4360"/>
    <property type="match status" value="1"/>
</dbReference>
<evidence type="ECO:0000313" key="1">
    <source>
        <dbReference type="EMBL" id="TMQ99168.1"/>
    </source>
</evidence>
<dbReference type="InterPro" id="IPR025649">
    <property type="entry name" value="DUF4360"/>
</dbReference>
<dbReference type="Proteomes" id="UP000309174">
    <property type="component" value="Unassembled WGS sequence"/>
</dbReference>
<sequence>MDIRGHSWTAFGLATPAESINNCFARRMINDHILCQRRRLRPLGGRPTVDRRRKPASPYPPVRWISSSSKVSNPVKENRMHKGIARSAAAAAALAALTAAPVTPAAASAPGAFPPIEIEIVSASGSGCPRGTAQAVMADDFESFVLYFSDYTAQAGGSSAPADALKDCRLSLKMDFRKDSSYAIATTAYRLSYKLQSGTRATLKANYNFQGDPQNALKTYEVRGPGDGNHQFTDTPSQPVWKPCGAEPTLDINTELRALRGPDRSKVNSLSLSSDDGSITQTYRLKWKPCS</sequence>
<dbReference type="OrthoDB" id="5861865at2"/>
<keyword evidence="2" id="KW-1185">Reference proteome</keyword>
<dbReference type="EMBL" id="VCKW01000088">
    <property type="protein sequence ID" value="TMQ99168.1"/>
    <property type="molecule type" value="Genomic_DNA"/>
</dbReference>
<gene>
    <name evidence="1" type="ORF">ETD83_18400</name>
</gene>
<dbReference type="AlphaFoldDB" id="A0A5C4JA67"/>
<reference evidence="1 2" key="1">
    <citation type="submission" date="2019-05" db="EMBL/GenBank/DDBJ databases">
        <title>Draft genome sequence of Actinomadura sp. 14C53.</title>
        <authorList>
            <person name="Saricaoglu S."/>
            <person name="Isik K."/>
        </authorList>
    </citation>
    <scope>NUCLEOTIDE SEQUENCE [LARGE SCALE GENOMIC DNA]</scope>
    <source>
        <strain evidence="1 2">14C53</strain>
    </source>
</reference>
<evidence type="ECO:0000313" key="2">
    <source>
        <dbReference type="Proteomes" id="UP000309174"/>
    </source>
</evidence>
<accession>A0A5C4JA67</accession>
<organism evidence="1 2">
    <name type="scientific">Actinomadura soli</name>
    <dbReference type="NCBI Taxonomy" id="2508997"/>
    <lineage>
        <taxon>Bacteria</taxon>
        <taxon>Bacillati</taxon>
        <taxon>Actinomycetota</taxon>
        <taxon>Actinomycetes</taxon>
        <taxon>Streptosporangiales</taxon>
        <taxon>Thermomonosporaceae</taxon>
        <taxon>Actinomadura</taxon>
    </lineage>
</organism>
<protein>
    <submittedName>
        <fullName evidence="1">DUF4360 domain-containing protein</fullName>
    </submittedName>
</protein>